<dbReference type="PANTHER" id="PTHR23315:SF339">
    <property type="entry name" value="U-BOX DOMAIN-CONTAINING PROTEIN 40"/>
    <property type="match status" value="1"/>
</dbReference>
<dbReference type="SUPFAM" id="SSF57850">
    <property type="entry name" value="RING/U-box"/>
    <property type="match status" value="1"/>
</dbReference>
<reference evidence="11" key="1">
    <citation type="submission" date="2023-12" db="EMBL/GenBank/DDBJ databases">
        <title>Genome assembly of Anisodus tanguticus.</title>
        <authorList>
            <person name="Wang Y.-J."/>
        </authorList>
    </citation>
    <scope>NUCLEOTIDE SEQUENCE</scope>
    <source>
        <strain evidence="11">KB-2021</strain>
        <tissue evidence="11">Leaf</tissue>
    </source>
</reference>
<keyword evidence="5" id="KW-0808">Transferase</keyword>
<keyword evidence="6" id="KW-0677">Repeat</keyword>
<dbReference type="SMART" id="SM00185">
    <property type="entry name" value="ARM"/>
    <property type="match status" value="3"/>
</dbReference>
<sequence length="480" mass="52785">MGTGKQRWRISFHKSPLKHHLPFPKEFICPISGSLMADPIIVSSGHTFERHCVNACKSLCFIPILPDGSIPNFSTIIPNRAFKSTILNWCSSSNIDPPQPLDFLSAQNLVRTLMAAQNPQNSSMNFDVMNRLIESVTQLNHISTSSEESVTSLPLPTRPFCYSSSSSSSEMDPNSCEEDELIVKLKSSQVFEQEEAVISLRNLTRTREETRFHLCTPRLLSALRYMITSRYASVQVNSVAALVNLSLEDRNKVKIVRSGIVPSLIDVLKGGFPESQEHAAGALFSLALDDQNKTAIGVLGALPPLLHSIRSEYSERTRDDSALALYHLSLVQSNRAKLVKLGAVQSLLGMVRSTGPMTGRILLILCNMAGSLEGRGAMLDGGAVECFVGMLRKGEFDGESNTRESCVTALYGLSHGGLRFKGLAKEAAAEDLLIGIEEMGSEQAKDKVKRILEVLREKDEEEKEVDWDELLNSDEDTNSA</sequence>
<dbReference type="PROSITE" id="PS50176">
    <property type="entry name" value="ARM_REPEAT"/>
    <property type="match status" value="1"/>
</dbReference>
<feature type="region of interest" description="Disordered" evidence="9">
    <location>
        <begin position="459"/>
        <end position="480"/>
    </location>
</feature>
<evidence type="ECO:0000256" key="9">
    <source>
        <dbReference type="SAM" id="MobiDB-lite"/>
    </source>
</evidence>
<proteinExistence type="predicted"/>
<evidence type="ECO:0000256" key="6">
    <source>
        <dbReference type="ARBA" id="ARBA00022737"/>
    </source>
</evidence>
<dbReference type="InterPro" id="IPR016024">
    <property type="entry name" value="ARM-type_fold"/>
</dbReference>
<dbReference type="PANTHER" id="PTHR23315">
    <property type="entry name" value="U BOX DOMAIN-CONTAINING"/>
    <property type="match status" value="1"/>
</dbReference>
<dbReference type="GO" id="GO:0016567">
    <property type="term" value="P:protein ubiquitination"/>
    <property type="evidence" value="ECO:0007669"/>
    <property type="project" value="InterPro"/>
</dbReference>
<dbReference type="Pfam" id="PF04564">
    <property type="entry name" value="U-box"/>
    <property type="match status" value="1"/>
</dbReference>
<dbReference type="GO" id="GO:0061630">
    <property type="term" value="F:ubiquitin protein ligase activity"/>
    <property type="evidence" value="ECO:0007669"/>
    <property type="project" value="UniProtKB-EC"/>
</dbReference>
<accession>A0AAE1VNN3</accession>
<comment type="catalytic activity">
    <reaction evidence="1">
        <text>S-ubiquitinyl-[E2 ubiquitin-conjugating enzyme]-L-cysteine + [acceptor protein]-L-lysine = [E2 ubiquitin-conjugating enzyme]-L-cysteine + N(6)-ubiquitinyl-[acceptor protein]-L-lysine.</text>
        <dbReference type="EC" id="2.3.2.27"/>
    </reaction>
</comment>
<evidence type="ECO:0000313" key="12">
    <source>
        <dbReference type="Proteomes" id="UP001291623"/>
    </source>
</evidence>
<evidence type="ECO:0000259" key="10">
    <source>
        <dbReference type="PROSITE" id="PS51698"/>
    </source>
</evidence>
<evidence type="ECO:0000256" key="7">
    <source>
        <dbReference type="ARBA" id="ARBA00022786"/>
    </source>
</evidence>
<evidence type="ECO:0000256" key="2">
    <source>
        <dbReference type="ARBA" id="ARBA00003861"/>
    </source>
</evidence>
<dbReference type="EMBL" id="JAVYJV010000007">
    <property type="protein sequence ID" value="KAK4366565.1"/>
    <property type="molecule type" value="Genomic_DNA"/>
</dbReference>
<dbReference type="SMART" id="SM00504">
    <property type="entry name" value="Ubox"/>
    <property type="match status" value="1"/>
</dbReference>
<dbReference type="Pfam" id="PF00514">
    <property type="entry name" value="Arm"/>
    <property type="match status" value="1"/>
</dbReference>
<dbReference type="FunFam" id="1.25.10.10:FF:000578">
    <property type="entry name" value="RING-type E3 ubiquitin transferase"/>
    <property type="match status" value="1"/>
</dbReference>
<dbReference type="InterPro" id="IPR011989">
    <property type="entry name" value="ARM-like"/>
</dbReference>
<comment type="function">
    <text evidence="2">Functions as an E3 ubiquitin ligase.</text>
</comment>
<feature type="repeat" description="ARM" evidence="8">
    <location>
        <begin position="259"/>
        <end position="296"/>
    </location>
</feature>
<dbReference type="Gene3D" id="3.30.40.10">
    <property type="entry name" value="Zinc/RING finger domain, C3HC4 (zinc finger)"/>
    <property type="match status" value="1"/>
</dbReference>
<feature type="domain" description="U-box" evidence="10">
    <location>
        <begin position="22"/>
        <end position="96"/>
    </location>
</feature>
<gene>
    <name evidence="11" type="ORF">RND71_014445</name>
</gene>
<organism evidence="11 12">
    <name type="scientific">Anisodus tanguticus</name>
    <dbReference type="NCBI Taxonomy" id="243964"/>
    <lineage>
        <taxon>Eukaryota</taxon>
        <taxon>Viridiplantae</taxon>
        <taxon>Streptophyta</taxon>
        <taxon>Embryophyta</taxon>
        <taxon>Tracheophyta</taxon>
        <taxon>Spermatophyta</taxon>
        <taxon>Magnoliopsida</taxon>
        <taxon>eudicotyledons</taxon>
        <taxon>Gunneridae</taxon>
        <taxon>Pentapetalae</taxon>
        <taxon>asterids</taxon>
        <taxon>lamiids</taxon>
        <taxon>Solanales</taxon>
        <taxon>Solanaceae</taxon>
        <taxon>Solanoideae</taxon>
        <taxon>Hyoscyameae</taxon>
        <taxon>Anisodus</taxon>
    </lineage>
</organism>
<keyword evidence="7" id="KW-0833">Ubl conjugation pathway</keyword>
<dbReference type="AlphaFoldDB" id="A0AAE1VNN3"/>
<evidence type="ECO:0000256" key="1">
    <source>
        <dbReference type="ARBA" id="ARBA00000900"/>
    </source>
</evidence>
<dbReference type="Gene3D" id="1.25.10.10">
    <property type="entry name" value="Leucine-rich Repeat Variant"/>
    <property type="match status" value="1"/>
</dbReference>
<dbReference type="InterPro" id="IPR000225">
    <property type="entry name" value="Armadillo"/>
</dbReference>
<name>A0AAE1VNN3_9SOLA</name>
<comment type="caution">
    <text evidence="11">The sequence shown here is derived from an EMBL/GenBank/DDBJ whole genome shotgun (WGS) entry which is preliminary data.</text>
</comment>
<dbReference type="Proteomes" id="UP001291623">
    <property type="component" value="Unassembled WGS sequence"/>
</dbReference>
<evidence type="ECO:0000256" key="8">
    <source>
        <dbReference type="PROSITE-ProRule" id="PRU00259"/>
    </source>
</evidence>
<dbReference type="PROSITE" id="PS51698">
    <property type="entry name" value="U_BOX"/>
    <property type="match status" value="1"/>
</dbReference>
<evidence type="ECO:0000256" key="4">
    <source>
        <dbReference type="ARBA" id="ARBA00012483"/>
    </source>
</evidence>
<keyword evidence="12" id="KW-1185">Reference proteome</keyword>
<comment type="pathway">
    <text evidence="3">Protein modification; protein ubiquitination.</text>
</comment>
<evidence type="ECO:0000256" key="3">
    <source>
        <dbReference type="ARBA" id="ARBA00004906"/>
    </source>
</evidence>
<dbReference type="EC" id="2.3.2.27" evidence="4"/>
<protein>
    <recommendedName>
        <fullName evidence="4">RING-type E3 ubiquitin transferase</fullName>
        <ecNumber evidence="4">2.3.2.27</ecNumber>
    </recommendedName>
</protein>
<dbReference type="InterPro" id="IPR013083">
    <property type="entry name" value="Znf_RING/FYVE/PHD"/>
</dbReference>
<dbReference type="SUPFAM" id="SSF48371">
    <property type="entry name" value="ARM repeat"/>
    <property type="match status" value="1"/>
</dbReference>
<dbReference type="InterPro" id="IPR003613">
    <property type="entry name" value="Ubox_domain"/>
</dbReference>
<evidence type="ECO:0000313" key="11">
    <source>
        <dbReference type="EMBL" id="KAK4366565.1"/>
    </source>
</evidence>
<evidence type="ECO:0000256" key="5">
    <source>
        <dbReference type="ARBA" id="ARBA00022679"/>
    </source>
</evidence>